<organism evidence="5 6">
    <name type="scientific">Emydomyces testavorans</name>
    <dbReference type="NCBI Taxonomy" id="2070801"/>
    <lineage>
        <taxon>Eukaryota</taxon>
        <taxon>Fungi</taxon>
        <taxon>Dikarya</taxon>
        <taxon>Ascomycota</taxon>
        <taxon>Pezizomycotina</taxon>
        <taxon>Eurotiomycetes</taxon>
        <taxon>Eurotiomycetidae</taxon>
        <taxon>Onygenales</taxon>
        <taxon>Nannizziopsiaceae</taxon>
        <taxon>Emydomyces</taxon>
    </lineage>
</organism>
<comment type="subcellular location">
    <subcellularLocation>
        <location evidence="1">Membrane</location>
    </subcellularLocation>
</comment>
<evidence type="ECO:0000313" key="5">
    <source>
        <dbReference type="EMBL" id="WEW57558.1"/>
    </source>
</evidence>
<dbReference type="PANTHER" id="PTHR10414">
    <property type="entry name" value="ETHANOLAMINEPHOSPHOTRANSFERASE"/>
    <property type="match status" value="1"/>
</dbReference>
<evidence type="ECO:0000256" key="4">
    <source>
        <dbReference type="SAM" id="Phobius"/>
    </source>
</evidence>
<reference evidence="5" key="1">
    <citation type="submission" date="2023-03" db="EMBL/GenBank/DDBJ databases">
        <title>Emydomyces testavorans Genome Sequence.</title>
        <authorList>
            <person name="Hoyer L."/>
        </authorList>
    </citation>
    <scope>NUCLEOTIDE SEQUENCE</scope>
    <source>
        <strain evidence="5">16-2883</strain>
    </source>
</reference>
<feature type="transmembrane region" description="Helical" evidence="4">
    <location>
        <begin position="42"/>
        <end position="64"/>
    </location>
</feature>
<evidence type="ECO:0000256" key="2">
    <source>
        <dbReference type="ARBA" id="ARBA00010441"/>
    </source>
</evidence>
<name>A0AAF0DG26_9EURO</name>
<comment type="similarity">
    <text evidence="2">Belongs to the CDP-alcohol phosphatidyltransferase class-I family.</text>
</comment>
<dbReference type="AlphaFoldDB" id="A0AAF0DG26"/>
<feature type="transmembrane region" description="Helical" evidence="4">
    <location>
        <begin position="201"/>
        <end position="223"/>
    </location>
</feature>
<dbReference type="EMBL" id="CP120628">
    <property type="protein sequence ID" value="WEW57558.1"/>
    <property type="molecule type" value="Genomic_DNA"/>
</dbReference>
<dbReference type="GO" id="GO:0016020">
    <property type="term" value="C:membrane"/>
    <property type="evidence" value="ECO:0007669"/>
    <property type="project" value="UniProtKB-SubCell"/>
</dbReference>
<feature type="transmembrane region" description="Helical" evidence="4">
    <location>
        <begin position="137"/>
        <end position="156"/>
    </location>
</feature>
<evidence type="ECO:0000256" key="3">
    <source>
        <dbReference type="ARBA" id="ARBA00023136"/>
    </source>
</evidence>
<feature type="transmembrane region" description="Helical" evidence="4">
    <location>
        <begin position="229"/>
        <end position="248"/>
    </location>
</feature>
<evidence type="ECO:0000256" key="1">
    <source>
        <dbReference type="ARBA" id="ARBA00004370"/>
    </source>
</evidence>
<keyword evidence="4" id="KW-0812">Transmembrane</keyword>
<keyword evidence="6" id="KW-1185">Reference proteome</keyword>
<feature type="transmembrane region" description="Helical" evidence="4">
    <location>
        <begin position="168"/>
        <end position="189"/>
    </location>
</feature>
<keyword evidence="4" id="KW-1133">Transmembrane helix</keyword>
<dbReference type="GO" id="GO:0008610">
    <property type="term" value="P:lipid biosynthetic process"/>
    <property type="evidence" value="ECO:0007669"/>
    <property type="project" value="UniProtKB-ARBA"/>
</dbReference>
<sequence>MGRAKTYHGIVVANWTVAGGHAKADHWESFLIMTWDEYYTQVLTLGIISGPVEGILTLCIVYIFTAIKGGGSFWHKPMLPTMGIPQMGMIPDNLYNLPFTSCYIIYGGFVLLFSTVVSVMHVLNVRRKRGLNIVEPLLGLLPVVVTWALIAAYLHLHPVILQYHLVPFTLFVGIINAYSVGRIIVAHLVKTDFPYQNILLFPLLFAVLDSAAPKMGFAVLGYLGDSTNQVAFVFGCLGLGLGVYGSFVSDVITTICDYLDIWCLTIKHPYHETMDGIHVNKGKSA</sequence>
<feature type="transmembrane region" description="Helical" evidence="4">
    <location>
        <begin position="103"/>
        <end position="125"/>
    </location>
</feature>
<accession>A0AAF0DG26</accession>
<dbReference type="Proteomes" id="UP001219355">
    <property type="component" value="Chromosome 2"/>
</dbReference>
<keyword evidence="3 4" id="KW-0472">Membrane</keyword>
<evidence type="ECO:0000313" key="6">
    <source>
        <dbReference type="Proteomes" id="UP001219355"/>
    </source>
</evidence>
<protein>
    <submittedName>
        <fullName evidence="5">Phosphotransferase</fullName>
    </submittedName>
</protein>
<dbReference type="PANTHER" id="PTHR10414:SF37">
    <property type="entry name" value="BB IN A BOXCAR, ISOFORM C"/>
    <property type="match status" value="1"/>
</dbReference>
<gene>
    <name evidence="5" type="primary">EPT1</name>
    <name evidence="5" type="ORF">PRK78_003025</name>
</gene>
<proteinExistence type="inferred from homology"/>
<dbReference type="InterPro" id="IPR014472">
    <property type="entry name" value="CHOPT"/>
</dbReference>